<keyword evidence="2" id="KW-1185">Reference proteome</keyword>
<gene>
    <name evidence="1" type="ORF">SP5_035_01200</name>
</gene>
<dbReference type="EMBL" id="BBPI01000035">
    <property type="protein sequence ID" value="GAM00720.1"/>
    <property type="molecule type" value="Genomic_DNA"/>
</dbReference>
<dbReference type="RefSeq" id="WP_042486107.1">
    <property type="nucleotide sequence ID" value="NZ_BBPI01000035.1"/>
</dbReference>
<sequence>MGGEVDQAKALTAMTKERDEAIKARDAVQGERDEAIKARDVVQGERDDVVTKLEAMTVDRDGLSVELEKARTELGDAQTALTGMTGERDSVLSSLDAERQEKSQALIDLSKAKSDLAAAKRKASVIPKPPSVEVRGVVEMPEVEDKRALLERVQSDLHDVVFSDGEQEIRSLAPLSVAPDGWHLIGRGVLLREPVTVKPDRNISLVGFALFDSKGEQVAWCGLAQPVTIMAGQTVRLDRQIVF</sequence>
<protein>
    <submittedName>
        <fullName evidence="1">Uncharacterized protein</fullName>
    </submittedName>
</protein>
<evidence type="ECO:0000313" key="2">
    <source>
        <dbReference type="Proteomes" id="UP000032305"/>
    </source>
</evidence>
<reference evidence="1 2" key="1">
    <citation type="submission" date="2014-11" db="EMBL/GenBank/DDBJ databases">
        <title>Whole genome shotgun sequence of Sphingomonas parapaucimobilis NBRC 15100.</title>
        <authorList>
            <person name="Katano-Makiyama Y."/>
            <person name="Hosoyama A."/>
            <person name="Hashimoto M."/>
            <person name="Hosoyama Y."/>
            <person name="Noguchi M."/>
            <person name="Numata M."/>
            <person name="Tsuchikane K."/>
            <person name="Hirakata S."/>
            <person name="Uohara A."/>
            <person name="Shimodaira J."/>
            <person name="Ohji S."/>
            <person name="Ichikawa N."/>
            <person name="Kimura A."/>
            <person name="Yamazoe A."/>
            <person name="Fujita N."/>
        </authorList>
    </citation>
    <scope>NUCLEOTIDE SEQUENCE [LARGE SCALE GENOMIC DNA]</scope>
    <source>
        <strain evidence="1 2">NBRC 15100</strain>
    </source>
</reference>
<evidence type="ECO:0000313" key="1">
    <source>
        <dbReference type="EMBL" id="GAM00720.1"/>
    </source>
</evidence>
<dbReference type="Proteomes" id="UP000032305">
    <property type="component" value="Unassembled WGS sequence"/>
</dbReference>
<name>A0A0A1W5M3_9SPHN</name>
<dbReference type="AlphaFoldDB" id="A0A0A1W5M3"/>
<proteinExistence type="predicted"/>
<comment type="caution">
    <text evidence="1">The sequence shown here is derived from an EMBL/GenBank/DDBJ whole genome shotgun (WGS) entry which is preliminary data.</text>
</comment>
<organism evidence="1 2">
    <name type="scientific">Sphingomonas parapaucimobilis NBRC 15100</name>
    <dbReference type="NCBI Taxonomy" id="1219049"/>
    <lineage>
        <taxon>Bacteria</taxon>
        <taxon>Pseudomonadati</taxon>
        <taxon>Pseudomonadota</taxon>
        <taxon>Alphaproteobacteria</taxon>
        <taxon>Sphingomonadales</taxon>
        <taxon>Sphingomonadaceae</taxon>
        <taxon>Sphingomonas</taxon>
    </lineage>
</organism>
<accession>A0A0A1W5M3</accession>